<accession>A0A9N8RXZ1</accession>
<dbReference type="Proteomes" id="UP000789704">
    <property type="component" value="Unassembled WGS sequence"/>
</dbReference>
<evidence type="ECO:0000256" key="1">
    <source>
        <dbReference type="ARBA" id="ARBA00022553"/>
    </source>
</evidence>
<evidence type="ECO:0000256" key="2">
    <source>
        <dbReference type="PROSITE-ProRule" id="PRU00169"/>
    </source>
</evidence>
<evidence type="ECO:0000313" key="4">
    <source>
        <dbReference type="EMBL" id="CAG4904537.1"/>
    </source>
</evidence>
<dbReference type="EMBL" id="CAJQZC010000005">
    <property type="protein sequence ID" value="CAG4904537.1"/>
    <property type="molecule type" value="Genomic_DNA"/>
</dbReference>
<keyword evidence="1 2" id="KW-0597">Phosphoprotein</keyword>
<organism evidence="4 5">
    <name type="scientific">Paraburkholderia saeva</name>
    <dbReference type="NCBI Taxonomy" id="2777537"/>
    <lineage>
        <taxon>Bacteria</taxon>
        <taxon>Pseudomonadati</taxon>
        <taxon>Pseudomonadota</taxon>
        <taxon>Betaproteobacteria</taxon>
        <taxon>Burkholderiales</taxon>
        <taxon>Burkholderiaceae</taxon>
        <taxon>Paraburkholderia</taxon>
    </lineage>
</organism>
<feature type="modified residue" description="4-aspartylphosphate" evidence="2">
    <location>
        <position position="69"/>
    </location>
</feature>
<keyword evidence="5" id="KW-1185">Reference proteome</keyword>
<dbReference type="InterPro" id="IPR011006">
    <property type="entry name" value="CheY-like_superfamily"/>
</dbReference>
<dbReference type="SMART" id="SM00448">
    <property type="entry name" value="REC"/>
    <property type="match status" value="1"/>
</dbReference>
<gene>
    <name evidence="4" type="primary">tmoT_4</name>
    <name evidence="4" type="ORF">LMG31841_03361</name>
</gene>
<dbReference type="PROSITE" id="PS50110">
    <property type="entry name" value="RESPONSE_REGULATORY"/>
    <property type="match status" value="1"/>
</dbReference>
<proteinExistence type="predicted"/>
<sequence>MGATARSRRHMVNLNQIVAVVDDDESVCRAIKRLLHSVGIAAETFSSGGEFLDTLAAIPSYRPACVILDVQMPGISGLEVQRQLAPTGLPVIVITAHDELSTRQTALASGAVAYLRKPLNGAILIKAVEMAIGGTLRP</sequence>
<feature type="domain" description="Response regulatory" evidence="3">
    <location>
        <begin position="17"/>
        <end position="132"/>
    </location>
</feature>
<evidence type="ECO:0000313" key="5">
    <source>
        <dbReference type="Proteomes" id="UP000789704"/>
    </source>
</evidence>
<name>A0A9N8RXZ1_9BURK</name>
<dbReference type="AlphaFoldDB" id="A0A9N8RXZ1"/>
<dbReference type="GO" id="GO:0000160">
    <property type="term" value="P:phosphorelay signal transduction system"/>
    <property type="evidence" value="ECO:0007669"/>
    <property type="project" value="InterPro"/>
</dbReference>
<dbReference type="InterPro" id="IPR050595">
    <property type="entry name" value="Bact_response_regulator"/>
</dbReference>
<dbReference type="Pfam" id="PF00072">
    <property type="entry name" value="Response_reg"/>
    <property type="match status" value="1"/>
</dbReference>
<dbReference type="Gene3D" id="3.40.50.2300">
    <property type="match status" value="1"/>
</dbReference>
<dbReference type="InterPro" id="IPR001789">
    <property type="entry name" value="Sig_transdc_resp-reg_receiver"/>
</dbReference>
<dbReference type="SUPFAM" id="SSF52172">
    <property type="entry name" value="CheY-like"/>
    <property type="match status" value="1"/>
</dbReference>
<dbReference type="PANTHER" id="PTHR44591">
    <property type="entry name" value="STRESS RESPONSE REGULATOR PROTEIN 1"/>
    <property type="match status" value="1"/>
</dbReference>
<reference evidence="4" key="1">
    <citation type="submission" date="2021-04" db="EMBL/GenBank/DDBJ databases">
        <authorList>
            <person name="Vanwijnsberghe S."/>
        </authorList>
    </citation>
    <scope>NUCLEOTIDE SEQUENCE</scope>
    <source>
        <strain evidence="4">LMG 31841</strain>
    </source>
</reference>
<protein>
    <submittedName>
        <fullName evidence="4">Response regulator protein TmoT</fullName>
    </submittedName>
</protein>
<comment type="caution">
    <text evidence="4">The sequence shown here is derived from an EMBL/GenBank/DDBJ whole genome shotgun (WGS) entry which is preliminary data.</text>
</comment>
<dbReference type="PANTHER" id="PTHR44591:SF25">
    <property type="entry name" value="CHEMOTAXIS TWO-COMPONENT RESPONSE REGULATOR"/>
    <property type="match status" value="1"/>
</dbReference>
<evidence type="ECO:0000259" key="3">
    <source>
        <dbReference type="PROSITE" id="PS50110"/>
    </source>
</evidence>